<dbReference type="OrthoDB" id="2138282at2759"/>
<reference evidence="2" key="1">
    <citation type="submission" date="2020-01" db="EMBL/GenBank/DDBJ databases">
        <authorList>
            <person name="Mishra B."/>
        </authorList>
    </citation>
    <scope>NUCLEOTIDE SEQUENCE [LARGE SCALE GENOMIC DNA]</scope>
</reference>
<accession>A0A6D2J6Z6</accession>
<dbReference type="InterPro" id="IPR012349">
    <property type="entry name" value="Split_barrel_FMN-bd"/>
</dbReference>
<evidence type="ECO:0000313" key="3">
    <source>
        <dbReference type="Proteomes" id="UP000467841"/>
    </source>
</evidence>
<sequence length="224" mass="24512">MHANTLTATNHHFSASSHKPFPTEVSRSIMELSSVGTLSTLTHDGWPLGVGVCFPVDQEGTHVLCLNRTFSPNKRSALHVQVKLDPSNAIGYRLCSTTLDSASLDFTYSGREAGLEMKHLGNRVYCMMLRETDPLRMMKETIDTMVVVQGDLLALCSIAVLINYRSPTSYEQCSITLITNNVGVQIMVDKGVMLMTDIEAAPAPATLPTERLLPVSLSISEVQE</sequence>
<feature type="compositionally biased region" description="Polar residues" evidence="1">
    <location>
        <begin position="1"/>
        <end position="17"/>
    </location>
</feature>
<comment type="caution">
    <text evidence="2">The sequence shown here is derived from an EMBL/GenBank/DDBJ whole genome shotgun (WGS) entry which is preliminary data.</text>
</comment>
<dbReference type="AlphaFoldDB" id="A0A6D2J6Z6"/>
<gene>
    <name evidence="2" type="ORF">MERR_LOCUS26131</name>
</gene>
<evidence type="ECO:0000256" key="1">
    <source>
        <dbReference type="SAM" id="MobiDB-lite"/>
    </source>
</evidence>
<dbReference type="EMBL" id="CACVBM020001200">
    <property type="protein sequence ID" value="CAA7038896.1"/>
    <property type="molecule type" value="Genomic_DNA"/>
</dbReference>
<organism evidence="2 3">
    <name type="scientific">Microthlaspi erraticum</name>
    <dbReference type="NCBI Taxonomy" id="1685480"/>
    <lineage>
        <taxon>Eukaryota</taxon>
        <taxon>Viridiplantae</taxon>
        <taxon>Streptophyta</taxon>
        <taxon>Embryophyta</taxon>
        <taxon>Tracheophyta</taxon>
        <taxon>Spermatophyta</taxon>
        <taxon>Magnoliopsida</taxon>
        <taxon>eudicotyledons</taxon>
        <taxon>Gunneridae</taxon>
        <taxon>Pentapetalae</taxon>
        <taxon>rosids</taxon>
        <taxon>malvids</taxon>
        <taxon>Brassicales</taxon>
        <taxon>Brassicaceae</taxon>
        <taxon>Coluteocarpeae</taxon>
        <taxon>Microthlaspi</taxon>
    </lineage>
</organism>
<keyword evidence="3" id="KW-1185">Reference proteome</keyword>
<evidence type="ECO:0000313" key="2">
    <source>
        <dbReference type="EMBL" id="CAA7038896.1"/>
    </source>
</evidence>
<name>A0A6D2J6Z6_9BRAS</name>
<proteinExistence type="predicted"/>
<dbReference type="Gene3D" id="2.30.110.10">
    <property type="entry name" value="Electron Transport, Fmn-binding Protein, Chain A"/>
    <property type="match status" value="1"/>
</dbReference>
<feature type="region of interest" description="Disordered" evidence="1">
    <location>
        <begin position="1"/>
        <end position="20"/>
    </location>
</feature>
<dbReference type="Proteomes" id="UP000467841">
    <property type="component" value="Unassembled WGS sequence"/>
</dbReference>
<protein>
    <submittedName>
        <fullName evidence="2">Uncharacterized protein</fullName>
    </submittedName>
</protein>